<proteinExistence type="predicted"/>
<dbReference type="AlphaFoldDB" id="A0A9Q0XR04"/>
<evidence type="ECO:0000313" key="3">
    <source>
        <dbReference type="Proteomes" id="UP001142489"/>
    </source>
</evidence>
<comment type="caution">
    <text evidence="2">The sequence shown here is derived from an EMBL/GenBank/DDBJ whole genome shotgun (WGS) entry which is preliminary data.</text>
</comment>
<organism evidence="2 3">
    <name type="scientific">Phrynocephalus forsythii</name>
    <dbReference type="NCBI Taxonomy" id="171643"/>
    <lineage>
        <taxon>Eukaryota</taxon>
        <taxon>Metazoa</taxon>
        <taxon>Chordata</taxon>
        <taxon>Craniata</taxon>
        <taxon>Vertebrata</taxon>
        <taxon>Euteleostomi</taxon>
        <taxon>Lepidosauria</taxon>
        <taxon>Squamata</taxon>
        <taxon>Bifurcata</taxon>
        <taxon>Unidentata</taxon>
        <taxon>Episquamata</taxon>
        <taxon>Toxicofera</taxon>
        <taxon>Iguania</taxon>
        <taxon>Acrodonta</taxon>
        <taxon>Agamidae</taxon>
        <taxon>Agaminae</taxon>
        <taxon>Phrynocephalus</taxon>
    </lineage>
</organism>
<dbReference type="EMBL" id="JAPFRF010000008">
    <property type="protein sequence ID" value="KAJ7324233.1"/>
    <property type="molecule type" value="Genomic_DNA"/>
</dbReference>
<dbReference type="Proteomes" id="UP001142489">
    <property type="component" value="Unassembled WGS sequence"/>
</dbReference>
<reference evidence="2" key="1">
    <citation type="journal article" date="2023" name="DNA Res.">
        <title>Chromosome-level genome assembly of Phrynocephalus forsythii using third-generation DNA sequencing and Hi-C analysis.</title>
        <authorList>
            <person name="Qi Y."/>
            <person name="Zhao W."/>
            <person name="Zhao Y."/>
            <person name="Niu C."/>
            <person name="Cao S."/>
            <person name="Zhang Y."/>
        </authorList>
    </citation>
    <scope>NUCLEOTIDE SEQUENCE</scope>
    <source>
        <tissue evidence="2">Muscle</tissue>
    </source>
</reference>
<name>A0A9Q0XR04_9SAUR</name>
<evidence type="ECO:0000256" key="1">
    <source>
        <dbReference type="SAM" id="MobiDB-lite"/>
    </source>
</evidence>
<accession>A0A9Q0XR04</accession>
<sequence>MVAGLPGRNGPPAATAVAVDGRSAPGPAPTQPLSMAAPFVKGSPPRSFPVPPCAQWMEPGLNGANGQPAARSAPTGEAESVWPRRRKTVAKTAAGCFSIPKTAPMGSVCKIRDL</sequence>
<gene>
    <name evidence="2" type="ORF">JRQ81_017253</name>
</gene>
<protein>
    <submittedName>
        <fullName evidence="2">Uncharacterized protein</fullName>
    </submittedName>
</protein>
<feature type="region of interest" description="Disordered" evidence="1">
    <location>
        <begin position="1"/>
        <end position="85"/>
    </location>
</feature>
<evidence type="ECO:0000313" key="2">
    <source>
        <dbReference type="EMBL" id="KAJ7324233.1"/>
    </source>
</evidence>
<keyword evidence="3" id="KW-1185">Reference proteome</keyword>